<dbReference type="AlphaFoldDB" id="A0A2Z6RJQ9"/>
<sequence>MLKVIEKIGKNKFIAVVSDAEAAMQSAKKKVMSKYLHIMAVRCIAHYINLVTKNIISIEWAKKVLQKCQKIVSFFHDKHRTGDALPFFLHPKYKASCFQQDIFKNTILGLYKSRDEPFNDPYVEGTSTPINWWSSLELKKGEDPIKKLVLKMHEIMPHNADSQMHSYLIMNTKSKLKFINDEMTLEEFDETLNQVALSINNRIDLFDDDNIEVDFENINEIDEAIELKGIDNNGLEIENIIDLSISLLDNKYDRQVEVSIMDYRDLNFDVDDLINSFDNSL</sequence>
<evidence type="ECO:0000313" key="3">
    <source>
        <dbReference type="Proteomes" id="UP000247702"/>
    </source>
</evidence>
<name>A0A2Z6RJQ9_9GLOM</name>
<accession>A0A2Z6RJQ9</accession>
<feature type="domain" description="DUF659" evidence="1">
    <location>
        <begin position="3"/>
        <end position="71"/>
    </location>
</feature>
<evidence type="ECO:0000259" key="1">
    <source>
        <dbReference type="Pfam" id="PF04937"/>
    </source>
</evidence>
<dbReference type="InterPro" id="IPR012337">
    <property type="entry name" value="RNaseH-like_sf"/>
</dbReference>
<dbReference type="SUPFAM" id="SSF53098">
    <property type="entry name" value="Ribonuclease H-like"/>
    <property type="match status" value="1"/>
</dbReference>
<gene>
    <name evidence="2" type="ORF">RclHR1_28880001</name>
</gene>
<comment type="caution">
    <text evidence="2">The sequence shown here is derived from an EMBL/GenBank/DDBJ whole genome shotgun (WGS) entry which is preliminary data.</text>
</comment>
<dbReference type="Proteomes" id="UP000247702">
    <property type="component" value="Unassembled WGS sequence"/>
</dbReference>
<organism evidence="2 3">
    <name type="scientific">Rhizophagus clarus</name>
    <dbReference type="NCBI Taxonomy" id="94130"/>
    <lineage>
        <taxon>Eukaryota</taxon>
        <taxon>Fungi</taxon>
        <taxon>Fungi incertae sedis</taxon>
        <taxon>Mucoromycota</taxon>
        <taxon>Glomeromycotina</taxon>
        <taxon>Glomeromycetes</taxon>
        <taxon>Glomerales</taxon>
        <taxon>Glomeraceae</taxon>
        <taxon>Rhizophagus</taxon>
    </lineage>
</organism>
<reference evidence="2 3" key="1">
    <citation type="submission" date="2017-11" db="EMBL/GenBank/DDBJ databases">
        <title>The genome of Rhizophagus clarus HR1 reveals common genetic basis of auxotrophy among arbuscular mycorrhizal fungi.</title>
        <authorList>
            <person name="Kobayashi Y."/>
        </authorList>
    </citation>
    <scope>NUCLEOTIDE SEQUENCE [LARGE SCALE GENOMIC DNA]</scope>
    <source>
        <strain evidence="2 3">HR1</strain>
    </source>
</reference>
<dbReference type="Pfam" id="PF04937">
    <property type="entry name" value="DUF659"/>
    <property type="match status" value="1"/>
</dbReference>
<keyword evidence="3" id="KW-1185">Reference proteome</keyword>
<protein>
    <recommendedName>
        <fullName evidence="1">DUF659 domain-containing protein</fullName>
    </recommendedName>
</protein>
<dbReference type="InterPro" id="IPR007021">
    <property type="entry name" value="DUF659"/>
</dbReference>
<proteinExistence type="predicted"/>
<evidence type="ECO:0000313" key="2">
    <source>
        <dbReference type="EMBL" id="GBB96971.1"/>
    </source>
</evidence>
<dbReference type="EMBL" id="BEXD01002099">
    <property type="protein sequence ID" value="GBB96971.1"/>
    <property type="molecule type" value="Genomic_DNA"/>
</dbReference>